<feature type="region of interest" description="Disordered" evidence="2">
    <location>
        <begin position="2548"/>
        <end position="2618"/>
    </location>
</feature>
<dbReference type="SMART" id="SM00320">
    <property type="entry name" value="WD40"/>
    <property type="match status" value="5"/>
</dbReference>
<proteinExistence type="predicted"/>
<keyword evidence="1" id="KW-0853">WD repeat</keyword>
<dbReference type="VEuPathDB" id="GiardiaDB:GL50581_25"/>
<feature type="repeat" description="WD" evidence="1">
    <location>
        <begin position="2812"/>
        <end position="2844"/>
    </location>
</feature>
<protein>
    <submittedName>
        <fullName evidence="3">Uncharacterized protein</fullName>
    </submittedName>
</protein>
<comment type="caution">
    <text evidence="3">The sequence shown here is derived from an EMBL/GenBank/DDBJ whole genome shotgun (WGS) entry which is preliminary data.</text>
</comment>
<feature type="compositionally biased region" description="Basic and acidic residues" evidence="2">
    <location>
        <begin position="1463"/>
        <end position="1483"/>
    </location>
</feature>
<feature type="compositionally biased region" description="Low complexity" evidence="2">
    <location>
        <begin position="2569"/>
        <end position="2582"/>
    </location>
</feature>
<evidence type="ECO:0000256" key="2">
    <source>
        <dbReference type="SAM" id="MobiDB-lite"/>
    </source>
</evidence>
<evidence type="ECO:0000313" key="3">
    <source>
        <dbReference type="EMBL" id="EET02688.1"/>
    </source>
</evidence>
<feature type="region of interest" description="Disordered" evidence="2">
    <location>
        <begin position="1807"/>
        <end position="1857"/>
    </location>
</feature>
<feature type="compositionally biased region" description="Basic and acidic residues" evidence="2">
    <location>
        <begin position="725"/>
        <end position="734"/>
    </location>
</feature>
<feature type="region of interest" description="Disordered" evidence="2">
    <location>
        <begin position="1463"/>
        <end position="1496"/>
    </location>
</feature>
<dbReference type="InterPro" id="IPR001680">
    <property type="entry name" value="WD40_rpt"/>
</dbReference>
<evidence type="ECO:0000256" key="1">
    <source>
        <dbReference type="PROSITE-ProRule" id="PRU00221"/>
    </source>
</evidence>
<dbReference type="SUPFAM" id="SSF50978">
    <property type="entry name" value="WD40 repeat-like"/>
    <property type="match status" value="2"/>
</dbReference>
<dbReference type="Pfam" id="PF00400">
    <property type="entry name" value="WD40"/>
    <property type="match status" value="2"/>
</dbReference>
<feature type="region of interest" description="Disordered" evidence="2">
    <location>
        <begin position="2319"/>
        <end position="2338"/>
    </location>
</feature>
<dbReference type="OMA" id="RISTHMT"/>
<feature type="compositionally biased region" description="Polar residues" evidence="2">
    <location>
        <begin position="2277"/>
        <end position="2290"/>
    </location>
</feature>
<dbReference type="EMBL" id="ACGJ01000078">
    <property type="protein sequence ID" value="EET02688.1"/>
    <property type="molecule type" value="Genomic_DNA"/>
</dbReference>
<accession>C6LMS7</accession>
<dbReference type="OrthoDB" id="1667587at2759"/>
<dbReference type="Proteomes" id="UP000002488">
    <property type="component" value="Unassembled WGS sequence"/>
</dbReference>
<feature type="compositionally biased region" description="Low complexity" evidence="2">
    <location>
        <begin position="2260"/>
        <end position="2269"/>
    </location>
</feature>
<organism evidence="3 4">
    <name type="scientific">Giardia intestinalis (strain ATCC 50581 / GS clone H7)</name>
    <name type="common">Giardia lamblia</name>
    <dbReference type="NCBI Taxonomy" id="598745"/>
    <lineage>
        <taxon>Eukaryota</taxon>
        <taxon>Metamonada</taxon>
        <taxon>Diplomonadida</taxon>
        <taxon>Hexamitidae</taxon>
        <taxon>Giardiinae</taxon>
        <taxon>Giardia</taxon>
    </lineage>
</organism>
<dbReference type="Gene3D" id="2.130.10.10">
    <property type="entry name" value="YVTN repeat-like/Quinoprotein amine dehydrogenase"/>
    <property type="match status" value="2"/>
</dbReference>
<evidence type="ECO:0000313" key="4">
    <source>
        <dbReference type="Proteomes" id="UP000002488"/>
    </source>
</evidence>
<feature type="region of interest" description="Disordered" evidence="2">
    <location>
        <begin position="1573"/>
        <end position="1624"/>
    </location>
</feature>
<gene>
    <name evidence="3" type="ORF">GL50581_25</name>
</gene>
<feature type="compositionally biased region" description="Polar residues" evidence="2">
    <location>
        <begin position="1577"/>
        <end position="1620"/>
    </location>
</feature>
<feature type="region of interest" description="Disordered" evidence="2">
    <location>
        <begin position="2237"/>
        <end position="2299"/>
    </location>
</feature>
<feature type="region of interest" description="Disordered" evidence="2">
    <location>
        <begin position="707"/>
        <end position="744"/>
    </location>
</feature>
<name>C6LMS7_GIAIB</name>
<reference evidence="3 4" key="1">
    <citation type="journal article" date="2009" name="PLoS Pathog.">
        <title>Draft genome sequencing of giardia intestinalis assemblage B isolate GS: is human giardiasis caused by two different species?</title>
        <authorList>
            <person name="Franzen O."/>
            <person name="Jerlstrom-Hultqvist J."/>
            <person name="Castro E."/>
            <person name="Sherwood E."/>
            <person name="Ankarklev J."/>
            <person name="Reiner D.S."/>
            <person name="Palm D."/>
            <person name="Andersson J.O."/>
            <person name="Andersson B."/>
            <person name="Svard S.G."/>
        </authorList>
    </citation>
    <scope>NUCLEOTIDE SEQUENCE [LARGE SCALE GENOMIC DNA]</scope>
    <source>
        <strain evidence="4">ATCC 50581 / GS clone H7</strain>
    </source>
</reference>
<dbReference type="PROSITE" id="PS50082">
    <property type="entry name" value="WD_REPEATS_2"/>
    <property type="match status" value="1"/>
</dbReference>
<feature type="compositionally biased region" description="Polar residues" evidence="2">
    <location>
        <begin position="1807"/>
        <end position="1841"/>
    </location>
</feature>
<dbReference type="InterPro" id="IPR036322">
    <property type="entry name" value="WD40_repeat_dom_sf"/>
</dbReference>
<dbReference type="InterPro" id="IPR015943">
    <property type="entry name" value="WD40/YVTN_repeat-like_dom_sf"/>
</dbReference>
<feature type="region of interest" description="Disordered" evidence="2">
    <location>
        <begin position="758"/>
        <end position="777"/>
    </location>
</feature>
<sequence length="3182" mass="354974">MDRDVHPTFYDGYESGHKVYYSLRSIEEIEQDEALNDARDETMLSIDSHFQNLSDEALAVLEAIFVSDVPIGEFISFHRPQVAKLTQHSDPAINLIASNLTKEAVSGIKTYRRKCIDPSSVQVPRSRTITRILSQGQNGCQTVERSSPIDKEDRSLSYSNFVNAMKISMNLSPHVSTEIFNLLCKGTPNKTHYLYDDLISSFSDIRSPLRKEFPLDAACAIYAQCNIHWLDLLNYLNARAGSVSEQQLGIRLEPVPTPDSFCHRLTIDTCLYVEGLDIYMTCSRDNLAQFWLPPHLNLSLGQMKHLEYILKLDEITTHRFGLNREFFEKLLYDLTELSDPTGKTTAEGQDAKDDQHKGHILTKKHREDFCTDGRTKRAIDTILNLTKFLDRMSLYDLHTEDISWLIKLSNTDNSIGSYLNTSNVELHSAEGIAAQEAAHNKTHNKVDFSLIRSLTNPDTDKTILPLKDNTNLPRLIVEDMESRPEAYKDTFTYSLVTAIRETDNALISLRPRGNKIKRTLKPEVLAHYGPKFVQDLIEEEERDRQKEIDLQKHIEQARAKYSNNTLLLGHSRIIKQIKQEFGLDNASSSGNAVIEEATSVAGANQGTSNLTPIRTRQRSHKDWADSVIANEGLYETADTAIPDYRDGFCGSKYVGRTISGTARAISGAGSSQQGRALSALQRPSSNRALHSSMYVAQHLSNSAVLGASSGAQRRDSSARPSQKWARLDDIDENPHSPATTSSKEGVFAMRMKMLSRPASLSAQLPAPPPPSKQSTASYQRTRFNKYEFDNEAHAVEHPLSKLKAQYLQASQGDTKAEQNLERTRQIVKLSDAAILRQARASANIAVKEYVNPLYERLERHKVMAEMEKSAKFNIVKDAQNTTPTYVASWASAAVYDRDNDCLVISCEVGCVRLYRISKDFDLIKKVQVADTSLNTLCSVTRTVSMLSINEYADTLKMLFVQLPTSTANDLLDKFNLQPIKARLWSAITNDHYIYTSEGFGIYDDYLFNNTFTTDLGQKSLDLSTLNASPTLSIFQSTDERDIKQHYISGLDFTISLTIPGYLSPAIAPRNGERPCKSKLFVSTTSSAIYFQLGKDDILKPAAVVTNYLGDPFLTGAVSKADAILLGGEGNKFEALLPDGPPVINYKTLNEYNNFGPNTRRVFHSISVYNFYVLYNLELLFNYIHAKLGEIAKVCHTNNKDLIKAFFKRDLNIKIRGDEGYVGFTSTKKQLSKRPAAINFSENIKSAEGTTIDDIVQGIVEQIIASIEPIDSESALSPVWKGAIKGIASFMNSKKSLWITCNQRWHSTHDNADVLVTGLSNGDVVLWNLVTLRPRIILHAFHGFDVTALAFDPDSNILFCSSVTGLVRIYNYDVTPIPIAEFKESASILKLFYSQSSDLIIIVLVNGAVSLWSNRLYQQISRISTHMTPTTAEWDERNSLLLVCSREIKVFRLVGAEVNQEAKRVEKTREDKLRRHRQREEEKQTQSLYSTLEDPKDSLRREVTAEDPLDHVAVVCNTGPHVSEIQLGHRSTSVVNMPMGSLGLPKSTTGYHLVPVTAMDDNHNLTTNPAYALPKPNAGTTAEANGSVSLNTSLNPHDQSDIISTDKSTSADPTTCSSKPTGQVYDENNVPPHCIATIVPDIPDQALSSATPLRLTDVPLQTTLVRREYPVSDLAYKREGGDRPDNHVDIAMIRQVGLDGRIEPSKYNVHDPSNARKPIDLDRDLLRAHWASIIAIIDVSYYTTLNFNEVELLTLDLFKGLDDNLITFQSAFTFGPKGTFTGISDMTIAPKPGVTTFAFNMGEDRTQSSQHKLSRLASSAKTMPAQQASQNDNSGSAASIANSLDPAIPDPDTGTDFAKANDQLSKQLPFGLSGDRESFTTVPRRTYTISNAARNRGYNFALARVFNSVVQDIMMGVTRNVSASSTKSRPPISAYTFSTDAAIPHLAQKNLDKDYAPGDMRTSYSTYEPKTDNRYKLLPEEFLVHMKLFARPYRSMAYRPTPSSTSYMTKTNSQLRKELYNELHRRKSLVRIKFVRVINDTYFNNLDFKTYEARVNLESQALRDETDGPKRSKDVSVELEAEKLFRSLVYKVDHSKRLQDKTSLLNSSRFHPHFSGRMVSKGLYGNNKFSMLRRASTDGVTDIAAANTKTIITYRIGEGSEGGSPINSLINEMTLPIQPPSAQGIFRRRIPITASDTKNLITFSASDLGSIVERTHLEREQSIETLIARNKALTIDEEENAATSTSETDKTESILADVPISVKDSSQSTQSKKKPRSTAANTSVSITSGNELTADERDSTVHTMHTTMLTGEEHDLTAMIPEDDEDDHPSSHISSDNEEDDMYQEDFEFKLFQGLHDEVEKNTLQIEKELNEKIAEKRVSASKQTSKRKIQLETEAAPATISFKGTKPVYTRLAARQAMNMRRKIAGKTSTITGIDIVSQITPGVVKKLDFLRDIIDTEMMPVPASASENDPSRQVAVRRKENILYETSISVTANTKEEAENFILKTEQERTARYKTKLYTIDSNGNISLWLLEQQFERVYDSSRYDVQNLKDDSDDEGLDEGFPGPTDSSSVRQRPSSASASTLHGHTSSRLKRITALTIDTTPTQESKNEQARASSAAGASARYASHSLSNQFGSSKSSAKETDISIFKRKDKIVEKPVFITTYKVELPDNVTITSASFDHAQSIILCGLSNGNALVYSIDLTEVISSYNVSNCAKAAINFYHSCSNDTSNDQVWRKELLDFGSVLTSGYFQTKFTEGFLRDYIFTSGRLALCYCEDNTEKLSRKFVNEKLNEYMISQDMEGLNCPPRAILTGHTGGVICLANSRNYSYLITADDEGLLIYWQSLGVAKAKLYFPDQRILSVAFAAEELVPGMAFLALSDGSIWIITPNCRYRMFTIGLPVENIGNNIIKITTTVVQVREVEDSIPVRQMLLAICVNNVILVYRIYANLKLVEVLRPDGTPSAIPSESATALADDINRRGSVGNLSARKSNPPIDVELNSPGSRVTPHIAAEMAVISSIMIKPLICYGPQCACCNGSSIQFMTNNLGILLGGTAGHAFYLPISHDMTIFSKFYSYRHETRTYSFVGFSNIDRSILLSYNKYRKVLSPIPTREVEVKKKNEFTLKLFERLDSADASVKKLFNCQIDDNTKDIVRPIGTGHVQMSNQIIRQNILKAYMLELMA</sequence>